<sequence length="516" mass="57091">LSLLKSILRVMPFVNISDFSKRELCFMVGSSIIPASASWYYWKCVSHQQNIFDFWKNLEKPKWDSLLSNTTTAQVIDIIFGMPLPASHYMLYKFSDGFQTPISKCALASMLIFYATYAASSLAVCLQRPFVLNFYKKIEAILCLSAATVAFATFQVSKLAGLLTLPSLFWCMYNASIKMFPSFVLLFVWHMRFSLLLRSNWKTLLSEAEKLITHSGSYSSLQYLLNNDVASVTLGMRKLLGSKHKLLKTLKYFLYDGHEVLRTLSATILLISDTVNSTVDLADLDDGHCKGPLLNSQCSLAEICEIIYAANFIHRSIVNRIIKQEQEQGDSQLLTLGNRMAVLGGDYLLANASLALANIGNAKVIELVSKAILDMSLAEIPNDDDDAGDIAETFHFVDPQFWEQKAYLSIASLLAHCCYSAAELVGADENLKSLSFKFAKYTALALALRLSIASGAFQAVDSNSVPLFPTLLTSGAVMDDLMRSYKTTALSALNQLPQCHSSRSLATFVNSINLAG</sequence>
<dbReference type="GO" id="GO:0008299">
    <property type="term" value="P:isoprenoid biosynthetic process"/>
    <property type="evidence" value="ECO:0007669"/>
    <property type="project" value="TreeGrafter"/>
</dbReference>
<proteinExistence type="predicted"/>
<name>A0A0V1JCV5_TRIPS</name>
<dbReference type="PANTHER" id="PTHR12001">
    <property type="entry name" value="GERANYLGERANYL PYROPHOSPHATE SYNTHASE"/>
    <property type="match status" value="1"/>
</dbReference>
<dbReference type="GO" id="GO:1990234">
    <property type="term" value="C:transferase complex"/>
    <property type="evidence" value="ECO:0007669"/>
    <property type="project" value="TreeGrafter"/>
</dbReference>
<dbReference type="PANTHER" id="PTHR12001:SF55">
    <property type="entry name" value="ALL TRANS-POLYPRENYL-DIPHOSPHATE SYNTHASE PDSS2"/>
    <property type="match status" value="1"/>
</dbReference>
<dbReference type="AlphaFoldDB" id="A0A0V1JCV5"/>
<dbReference type="GO" id="GO:0004659">
    <property type="term" value="F:prenyltransferase activity"/>
    <property type="evidence" value="ECO:0007669"/>
    <property type="project" value="TreeGrafter"/>
</dbReference>
<dbReference type="Proteomes" id="UP000054826">
    <property type="component" value="Unassembled WGS sequence"/>
</dbReference>
<dbReference type="GO" id="GO:0005739">
    <property type="term" value="C:mitochondrion"/>
    <property type="evidence" value="ECO:0007669"/>
    <property type="project" value="TreeGrafter"/>
</dbReference>
<organism evidence="1 2">
    <name type="scientific">Trichinella pseudospiralis</name>
    <name type="common">Parasitic roundworm</name>
    <dbReference type="NCBI Taxonomy" id="6337"/>
    <lineage>
        <taxon>Eukaryota</taxon>
        <taxon>Metazoa</taxon>
        <taxon>Ecdysozoa</taxon>
        <taxon>Nematoda</taxon>
        <taxon>Enoplea</taxon>
        <taxon>Dorylaimia</taxon>
        <taxon>Trichinellida</taxon>
        <taxon>Trichinellidae</taxon>
        <taxon>Trichinella</taxon>
    </lineage>
</organism>
<comment type="caution">
    <text evidence="1">The sequence shown here is derived from an EMBL/GenBank/DDBJ whole genome shotgun (WGS) entry which is preliminary data.</text>
</comment>
<accession>A0A0V1JCV5</accession>
<feature type="non-terminal residue" evidence="1">
    <location>
        <position position="1"/>
    </location>
</feature>
<evidence type="ECO:0000313" key="1">
    <source>
        <dbReference type="EMBL" id="KRZ32808.1"/>
    </source>
</evidence>
<protein>
    <submittedName>
        <fullName evidence="1">Decaprenyl-diphosphate synthase subunit 2</fullName>
    </submittedName>
</protein>
<dbReference type="SUPFAM" id="SSF48576">
    <property type="entry name" value="Terpenoid synthases"/>
    <property type="match status" value="1"/>
</dbReference>
<dbReference type="Gene3D" id="1.10.600.10">
    <property type="entry name" value="Farnesyl Diphosphate Synthase"/>
    <property type="match status" value="1"/>
</dbReference>
<reference evidence="1 2" key="1">
    <citation type="submission" date="2015-01" db="EMBL/GenBank/DDBJ databases">
        <title>Evolution of Trichinella species and genotypes.</title>
        <authorList>
            <person name="Korhonen P.K."/>
            <person name="Edoardo P."/>
            <person name="Giuseppe L.R."/>
            <person name="Gasser R.B."/>
        </authorList>
    </citation>
    <scope>NUCLEOTIDE SEQUENCE [LARGE SCALE GENOMIC DNA]</scope>
    <source>
        <strain evidence="1">ISS176</strain>
    </source>
</reference>
<dbReference type="InterPro" id="IPR008949">
    <property type="entry name" value="Isoprenoid_synthase_dom_sf"/>
</dbReference>
<dbReference type="EMBL" id="JYDV01000108">
    <property type="protein sequence ID" value="KRZ32808.1"/>
    <property type="molecule type" value="Genomic_DNA"/>
</dbReference>
<evidence type="ECO:0000313" key="2">
    <source>
        <dbReference type="Proteomes" id="UP000054826"/>
    </source>
</evidence>
<gene>
    <name evidence="1" type="primary">ACYP2</name>
    <name evidence="1" type="ORF">T4C_12476</name>
</gene>
<dbReference type="GO" id="GO:0006744">
    <property type="term" value="P:ubiquinone biosynthetic process"/>
    <property type="evidence" value="ECO:0007669"/>
    <property type="project" value="TreeGrafter"/>
</dbReference>